<reference evidence="2" key="2">
    <citation type="submission" date="2015-01" db="EMBL/GenBank/DDBJ databases">
        <title>Evolutionary Origins and Diversification of the Mycorrhizal Mutualists.</title>
        <authorList>
            <consortium name="DOE Joint Genome Institute"/>
            <consortium name="Mycorrhizal Genomics Consortium"/>
            <person name="Kohler A."/>
            <person name="Kuo A."/>
            <person name="Nagy L.G."/>
            <person name="Floudas D."/>
            <person name="Copeland A."/>
            <person name="Barry K.W."/>
            <person name="Cichocki N."/>
            <person name="Veneault-Fourrey C."/>
            <person name="LaButti K."/>
            <person name="Lindquist E.A."/>
            <person name="Lipzen A."/>
            <person name="Lundell T."/>
            <person name="Morin E."/>
            <person name="Murat C."/>
            <person name="Riley R."/>
            <person name="Ohm R."/>
            <person name="Sun H."/>
            <person name="Tunlid A."/>
            <person name="Henrissat B."/>
            <person name="Grigoriev I.V."/>
            <person name="Hibbett D.S."/>
            <person name="Martin F."/>
        </authorList>
    </citation>
    <scope>NUCLEOTIDE SEQUENCE [LARGE SCALE GENOMIC DNA]</scope>
    <source>
        <strain evidence="2">F 1598</strain>
    </source>
</reference>
<evidence type="ECO:0000313" key="2">
    <source>
        <dbReference type="Proteomes" id="UP000054166"/>
    </source>
</evidence>
<dbReference type="Proteomes" id="UP000054166">
    <property type="component" value="Unassembled WGS sequence"/>
</dbReference>
<name>A0A0C3BCC4_PILCF</name>
<dbReference type="OrthoDB" id="2501483at2759"/>
<evidence type="ECO:0000313" key="1">
    <source>
        <dbReference type="EMBL" id="KIM74972.1"/>
    </source>
</evidence>
<protein>
    <submittedName>
        <fullName evidence="1">Uncharacterized protein</fullName>
    </submittedName>
</protein>
<dbReference type="HOGENOM" id="CLU_2159377_0_0_1"/>
<dbReference type="EMBL" id="KN833052">
    <property type="protein sequence ID" value="KIM74972.1"/>
    <property type="molecule type" value="Genomic_DNA"/>
</dbReference>
<dbReference type="AlphaFoldDB" id="A0A0C3BCC4"/>
<reference evidence="1 2" key="1">
    <citation type="submission" date="2014-04" db="EMBL/GenBank/DDBJ databases">
        <authorList>
            <consortium name="DOE Joint Genome Institute"/>
            <person name="Kuo A."/>
            <person name="Tarkka M."/>
            <person name="Buscot F."/>
            <person name="Kohler A."/>
            <person name="Nagy L.G."/>
            <person name="Floudas D."/>
            <person name="Copeland A."/>
            <person name="Barry K.W."/>
            <person name="Cichocki N."/>
            <person name="Veneault-Fourrey C."/>
            <person name="LaButti K."/>
            <person name="Lindquist E.A."/>
            <person name="Lipzen A."/>
            <person name="Lundell T."/>
            <person name="Morin E."/>
            <person name="Murat C."/>
            <person name="Sun H."/>
            <person name="Tunlid A."/>
            <person name="Henrissat B."/>
            <person name="Grigoriev I.V."/>
            <person name="Hibbett D.S."/>
            <person name="Martin F."/>
            <person name="Nordberg H.P."/>
            <person name="Cantor M.N."/>
            <person name="Hua S.X."/>
        </authorList>
    </citation>
    <scope>NUCLEOTIDE SEQUENCE [LARGE SCALE GENOMIC DNA]</scope>
    <source>
        <strain evidence="1 2">F 1598</strain>
    </source>
</reference>
<proteinExistence type="predicted"/>
<sequence length="111" mass="12282">MGNCSQRTCRRPAAIPYDTVVKYIDLIRCLKPTIALQEASYHSDPPESLTVSTHEFLKVCLAISSASWLYIQSGDFPPAVCLGNKNTLVDTKGSHCRDSGIFGKSLWHESH</sequence>
<accession>A0A0C3BCC4</accession>
<dbReference type="InParanoid" id="A0A0C3BCC4"/>
<gene>
    <name evidence="1" type="ORF">PILCRDRAFT_827681</name>
</gene>
<organism evidence="1 2">
    <name type="scientific">Piloderma croceum (strain F 1598)</name>
    <dbReference type="NCBI Taxonomy" id="765440"/>
    <lineage>
        <taxon>Eukaryota</taxon>
        <taxon>Fungi</taxon>
        <taxon>Dikarya</taxon>
        <taxon>Basidiomycota</taxon>
        <taxon>Agaricomycotina</taxon>
        <taxon>Agaricomycetes</taxon>
        <taxon>Agaricomycetidae</taxon>
        <taxon>Atheliales</taxon>
        <taxon>Atheliaceae</taxon>
        <taxon>Piloderma</taxon>
    </lineage>
</organism>
<keyword evidence="2" id="KW-1185">Reference proteome</keyword>